<dbReference type="PRINTS" id="PR01590">
    <property type="entry name" value="HTHFIS"/>
</dbReference>
<dbReference type="PANTHER" id="PTHR47918">
    <property type="entry name" value="DNA-BINDING PROTEIN FIS"/>
    <property type="match status" value="1"/>
</dbReference>
<dbReference type="SUPFAM" id="SSF46689">
    <property type="entry name" value="Homeodomain-like"/>
    <property type="match status" value="1"/>
</dbReference>
<evidence type="ECO:0000256" key="1">
    <source>
        <dbReference type="SAM" id="MobiDB-lite"/>
    </source>
</evidence>
<proteinExistence type="predicted"/>
<name>A0A2Z2NP35_9GAMM</name>
<sequence>MTISYTPIHKSGNTTFANSIPSSVTHMSAPASRSAKGGNVDKTEEGSVAKAVAEGLAKVKSGKPSMSKTVDAGGTAIASCVRDELGRYFDMLDGEKPSGLYRMVIRQAEHALLSAVMRECGGNQSKAAEWLGISRGNLRNKLAEME</sequence>
<dbReference type="InterPro" id="IPR009057">
    <property type="entry name" value="Homeodomain-like_sf"/>
</dbReference>
<dbReference type="InterPro" id="IPR050207">
    <property type="entry name" value="Trans_regulatory_Fis"/>
</dbReference>
<dbReference type="AlphaFoldDB" id="A0A2Z2NP35"/>
<dbReference type="InterPro" id="IPR002197">
    <property type="entry name" value="HTH_Fis"/>
</dbReference>
<keyword evidence="4" id="KW-1185">Reference proteome</keyword>
<dbReference type="Proteomes" id="UP000250079">
    <property type="component" value="Chromosome"/>
</dbReference>
<dbReference type="GO" id="GO:0043565">
    <property type="term" value="F:sequence-specific DNA binding"/>
    <property type="evidence" value="ECO:0007669"/>
    <property type="project" value="InterPro"/>
</dbReference>
<gene>
    <name evidence="3" type="primary">fis</name>
    <name evidence="3" type="ORF">IMCC3135_06605</name>
</gene>
<evidence type="ECO:0000259" key="2">
    <source>
        <dbReference type="Pfam" id="PF02954"/>
    </source>
</evidence>
<evidence type="ECO:0000313" key="4">
    <source>
        <dbReference type="Proteomes" id="UP000250079"/>
    </source>
</evidence>
<feature type="domain" description="DNA binding HTH" evidence="2">
    <location>
        <begin position="105"/>
        <end position="144"/>
    </location>
</feature>
<accession>A0A2Z2NP35</accession>
<dbReference type="Gene3D" id="1.10.10.60">
    <property type="entry name" value="Homeodomain-like"/>
    <property type="match status" value="1"/>
</dbReference>
<dbReference type="PANTHER" id="PTHR47918:SF1">
    <property type="entry name" value="DNA-BINDING PROTEIN FIS"/>
    <property type="match status" value="1"/>
</dbReference>
<organism evidence="3 4">
    <name type="scientific">Granulosicoccus antarcticus IMCC3135</name>
    <dbReference type="NCBI Taxonomy" id="1192854"/>
    <lineage>
        <taxon>Bacteria</taxon>
        <taxon>Pseudomonadati</taxon>
        <taxon>Pseudomonadota</taxon>
        <taxon>Gammaproteobacteria</taxon>
        <taxon>Chromatiales</taxon>
        <taxon>Granulosicoccaceae</taxon>
        <taxon>Granulosicoccus</taxon>
    </lineage>
</organism>
<dbReference type="EMBL" id="CP018632">
    <property type="protein sequence ID" value="ASJ71428.1"/>
    <property type="molecule type" value="Genomic_DNA"/>
</dbReference>
<keyword evidence="3" id="KW-0238">DNA-binding</keyword>
<feature type="region of interest" description="Disordered" evidence="1">
    <location>
        <begin position="15"/>
        <end position="46"/>
    </location>
</feature>
<evidence type="ECO:0000313" key="3">
    <source>
        <dbReference type="EMBL" id="ASJ71428.1"/>
    </source>
</evidence>
<reference evidence="3 4" key="1">
    <citation type="submission" date="2016-12" db="EMBL/GenBank/DDBJ databases">
        <authorList>
            <person name="Song W.-J."/>
            <person name="Kurnit D.M."/>
        </authorList>
    </citation>
    <scope>NUCLEOTIDE SEQUENCE [LARGE SCALE GENOMIC DNA]</scope>
    <source>
        <strain evidence="3 4">IMCC3135</strain>
    </source>
</reference>
<dbReference type="KEGG" id="gai:IMCC3135_06605"/>
<protein>
    <submittedName>
        <fullName evidence="3">DNA-binding protein Fis</fullName>
    </submittedName>
</protein>
<feature type="compositionally biased region" description="Polar residues" evidence="1">
    <location>
        <begin position="15"/>
        <end position="26"/>
    </location>
</feature>
<dbReference type="Pfam" id="PF02954">
    <property type="entry name" value="HTH_8"/>
    <property type="match status" value="1"/>
</dbReference>